<organism evidence="6 7">
    <name type="scientific">Larinioides sclopetarius</name>
    <dbReference type="NCBI Taxonomy" id="280406"/>
    <lineage>
        <taxon>Eukaryota</taxon>
        <taxon>Metazoa</taxon>
        <taxon>Ecdysozoa</taxon>
        <taxon>Arthropoda</taxon>
        <taxon>Chelicerata</taxon>
        <taxon>Arachnida</taxon>
        <taxon>Araneae</taxon>
        <taxon>Araneomorphae</taxon>
        <taxon>Entelegynae</taxon>
        <taxon>Araneoidea</taxon>
        <taxon>Araneidae</taxon>
        <taxon>Larinioides</taxon>
    </lineage>
</organism>
<dbReference type="Proteomes" id="UP001497382">
    <property type="component" value="Unassembled WGS sequence"/>
</dbReference>
<sequence>MKTITFQIIYILLLGCSSAISDLHPACIDFSSTNNIYPQSTPYGNLSAGTYKKISDAVTFPDCVQACCEDNKCNIAFLHNTICFTLHCHSYKLCKPLKRKGKKYQNSLVVIVRMPGEKFLFGNEFADDDNENC</sequence>
<dbReference type="EMBL" id="CAXIEN010000371">
    <property type="protein sequence ID" value="CAL1295457.1"/>
    <property type="molecule type" value="Genomic_DNA"/>
</dbReference>
<dbReference type="PANTHER" id="PTHR46182:SF2">
    <property type="entry name" value="FI19480P1"/>
    <property type="match status" value="1"/>
</dbReference>
<dbReference type="PANTHER" id="PTHR46182">
    <property type="entry name" value="FI19480P1"/>
    <property type="match status" value="1"/>
</dbReference>
<evidence type="ECO:0000256" key="1">
    <source>
        <dbReference type="ARBA" id="ARBA00004370"/>
    </source>
</evidence>
<dbReference type="GO" id="GO:0001764">
    <property type="term" value="P:neuron migration"/>
    <property type="evidence" value="ECO:0007669"/>
    <property type="project" value="TreeGrafter"/>
</dbReference>
<keyword evidence="4" id="KW-0732">Signal</keyword>
<reference evidence="6 7" key="1">
    <citation type="submission" date="2024-04" db="EMBL/GenBank/DDBJ databases">
        <authorList>
            <person name="Rising A."/>
            <person name="Reimegard J."/>
            <person name="Sonavane S."/>
            <person name="Akerstrom W."/>
            <person name="Nylinder S."/>
            <person name="Hedman E."/>
            <person name="Kallberg Y."/>
        </authorList>
    </citation>
    <scope>NUCLEOTIDE SEQUENCE [LARGE SCALE GENOMIC DNA]</scope>
</reference>
<feature type="signal peptide" evidence="4">
    <location>
        <begin position="1"/>
        <end position="19"/>
    </location>
</feature>
<evidence type="ECO:0000256" key="2">
    <source>
        <dbReference type="ARBA" id="ARBA00023136"/>
    </source>
</evidence>
<evidence type="ECO:0000259" key="5">
    <source>
        <dbReference type="Pfam" id="PF23597"/>
    </source>
</evidence>
<feature type="domain" description="MANSC" evidence="5">
    <location>
        <begin position="53"/>
        <end position="113"/>
    </location>
</feature>
<proteinExistence type="predicted"/>
<evidence type="ECO:0000313" key="7">
    <source>
        <dbReference type="Proteomes" id="UP001497382"/>
    </source>
</evidence>
<keyword evidence="2" id="KW-0472">Membrane</keyword>
<dbReference type="InterPro" id="IPR029865">
    <property type="entry name" value="KIAA0319-like"/>
</dbReference>
<dbReference type="AlphaFoldDB" id="A0AAV2BHQ0"/>
<dbReference type="PROSITE" id="PS51257">
    <property type="entry name" value="PROKAR_LIPOPROTEIN"/>
    <property type="match status" value="1"/>
</dbReference>
<comment type="caution">
    <text evidence="6">The sequence shown here is derived from an EMBL/GenBank/DDBJ whole genome shotgun (WGS) entry which is preliminary data.</text>
</comment>
<protein>
    <recommendedName>
        <fullName evidence="5">MANSC domain-containing protein</fullName>
    </recommendedName>
</protein>
<dbReference type="GO" id="GO:0031410">
    <property type="term" value="C:cytoplasmic vesicle"/>
    <property type="evidence" value="ECO:0007669"/>
    <property type="project" value="TreeGrafter"/>
</dbReference>
<feature type="chain" id="PRO_5043830636" description="MANSC domain-containing protein" evidence="4">
    <location>
        <begin position="20"/>
        <end position="133"/>
    </location>
</feature>
<dbReference type="InterPro" id="IPR013980">
    <property type="entry name" value="MANSC_dom"/>
</dbReference>
<keyword evidence="7" id="KW-1185">Reference proteome</keyword>
<evidence type="ECO:0000256" key="4">
    <source>
        <dbReference type="SAM" id="SignalP"/>
    </source>
</evidence>
<dbReference type="Pfam" id="PF23597">
    <property type="entry name" value="KIAA0319_N"/>
    <property type="match status" value="1"/>
</dbReference>
<dbReference type="GO" id="GO:0016020">
    <property type="term" value="C:membrane"/>
    <property type="evidence" value="ECO:0007669"/>
    <property type="project" value="UniProtKB-SubCell"/>
</dbReference>
<comment type="subcellular location">
    <subcellularLocation>
        <location evidence="1">Membrane</location>
    </subcellularLocation>
</comment>
<evidence type="ECO:0000313" key="6">
    <source>
        <dbReference type="EMBL" id="CAL1295457.1"/>
    </source>
</evidence>
<evidence type="ECO:0000256" key="3">
    <source>
        <dbReference type="ARBA" id="ARBA00023180"/>
    </source>
</evidence>
<name>A0AAV2BHQ0_9ARAC</name>
<accession>A0AAV2BHQ0</accession>
<keyword evidence="3" id="KW-0325">Glycoprotein</keyword>
<gene>
    <name evidence="6" type="ORF">LARSCL_LOCUS19287</name>
</gene>